<organism evidence="2">
    <name type="scientific">freshwater metagenome</name>
    <dbReference type="NCBI Taxonomy" id="449393"/>
    <lineage>
        <taxon>unclassified sequences</taxon>
        <taxon>metagenomes</taxon>
        <taxon>ecological metagenomes</taxon>
    </lineage>
</organism>
<accession>A0A6J7W843</accession>
<protein>
    <submittedName>
        <fullName evidence="2">Unannotated protein</fullName>
    </submittedName>
</protein>
<feature type="transmembrane region" description="Helical" evidence="1">
    <location>
        <begin position="21"/>
        <end position="40"/>
    </location>
</feature>
<gene>
    <name evidence="2" type="ORF">UFOPK4444_01356</name>
</gene>
<name>A0A6J7W843_9ZZZZ</name>
<dbReference type="EMBL" id="CAFBRZ010000115">
    <property type="protein sequence ID" value="CAB5161993.1"/>
    <property type="molecule type" value="Genomic_DNA"/>
</dbReference>
<keyword evidence="1" id="KW-1133">Transmembrane helix</keyword>
<keyword evidence="1" id="KW-0472">Membrane</keyword>
<evidence type="ECO:0000313" key="2">
    <source>
        <dbReference type="EMBL" id="CAB5161993.1"/>
    </source>
</evidence>
<proteinExistence type="predicted"/>
<sequence>MHPTKKKDTRKIKPIFLNIKIPIVFQFWLIFFVDAMSFNAF</sequence>
<dbReference type="AlphaFoldDB" id="A0A6J7W843"/>
<evidence type="ECO:0000256" key="1">
    <source>
        <dbReference type="SAM" id="Phobius"/>
    </source>
</evidence>
<reference evidence="2" key="1">
    <citation type="submission" date="2020-05" db="EMBL/GenBank/DDBJ databases">
        <authorList>
            <person name="Chiriac C."/>
            <person name="Salcher M."/>
            <person name="Ghai R."/>
            <person name="Kavagutti S V."/>
        </authorList>
    </citation>
    <scope>NUCLEOTIDE SEQUENCE</scope>
</reference>
<keyword evidence="1" id="KW-0812">Transmembrane</keyword>